<evidence type="ECO:0000313" key="9">
    <source>
        <dbReference type="Proteomes" id="UP000182589"/>
    </source>
</evidence>
<gene>
    <name evidence="8" type="ORF">SAMN04489725_11348</name>
</gene>
<keyword evidence="3 6" id="KW-0812">Transmembrane</keyword>
<evidence type="ECO:0000313" key="8">
    <source>
        <dbReference type="EMBL" id="SDW74966.1"/>
    </source>
</evidence>
<feature type="domain" description="YknX-like beta-barrel" evidence="7">
    <location>
        <begin position="126"/>
        <end position="213"/>
    </location>
</feature>
<dbReference type="GO" id="GO:0055085">
    <property type="term" value="P:transmembrane transport"/>
    <property type="evidence" value="ECO:0007669"/>
    <property type="project" value="InterPro"/>
</dbReference>
<dbReference type="STRING" id="89784.SAMN04489725_11348"/>
<dbReference type="InterPro" id="IPR050739">
    <property type="entry name" value="MFP"/>
</dbReference>
<sequence>MNMRRMVALQVVILLVLVIAGFVGYYFYNQSSTYIKTDDAQVSGQQIVIAAPAAGQLTAWNGSVGSTFSSGSTVGTLAVPTGKGEVNMNIPDPSSSTIVDNLAVKNEYVSAGEPLAYAYNLNDLYVIANIKETDIRHVEVGQNVDVYVDAYPGTTYNGVIKQIDYTTAATLSPLPSSNTNADYTKVTQVIPVEIQLQSGTQGLAPGMNVRVRIHR</sequence>
<accession>A0A1H2W3A2</accession>
<dbReference type="GO" id="GO:0016020">
    <property type="term" value="C:membrane"/>
    <property type="evidence" value="ECO:0007669"/>
    <property type="project" value="UniProtKB-SubCell"/>
</dbReference>
<keyword evidence="9" id="KW-1185">Reference proteome</keyword>
<dbReference type="Pfam" id="PF25990">
    <property type="entry name" value="Beta-barrel_YknX"/>
    <property type="match status" value="1"/>
</dbReference>
<evidence type="ECO:0000256" key="5">
    <source>
        <dbReference type="ARBA" id="ARBA00023136"/>
    </source>
</evidence>
<reference evidence="9" key="1">
    <citation type="submission" date="2016-10" db="EMBL/GenBank/DDBJ databases">
        <authorList>
            <person name="Varghese N."/>
        </authorList>
    </citation>
    <scope>NUCLEOTIDE SEQUENCE [LARGE SCALE GENOMIC DNA]</scope>
    <source>
        <strain evidence="9">DSM 12489</strain>
    </source>
</reference>
<dbReference type="Proteomes" id="UP000182589">
    <property type="component" value="Unassembled WGS sequence"/>
</dbReference>
<keyword evidence="5 6" id="KW-0472">Membrane</keyword>
<dbReference type="AlphaFoldDB" id="A0A1H2W3A2"/>
<protein>
    <submittedName>
        <fullName evidence="8">HlyD family secretion protein</fullName>
    </submittedName>
</protein>
<dbReference type="InterPro" id="IPR058636">
    <property type="entry name" value="Beta-barrel_YknX"/>
</dbReference>
<feature type="transmembrane region" description="Helical" evidence="6">
    <location>
        <begin position="7"/>
        <end position="28"/>
    </location>
</feature>
<evidence type="ECO:0000256" key="2">
    <source>
        <dbReference type="ARBA" id="ARBA00009477"/>
    </source>
</evidence>
<evidence type="ECO:0000256" key="3">
    <source>
        <dbReference type="ARBA" id="ARBA00022692"/>
    </source>
</evidence>
<dbReference type="RefSeq" id="WP_074693398.1">
    <property type="nucleotide sequence ID" value="NZ_FNOJ01000013.1"/>
</dbReference>
<dbReference type="Gene3D" id="2.40.30.170">
    <property type="match status" value="1"/>
</dbReference>
<dbReference type="PANTHER" id="PTHR30386:SF26">
    <property type="entry name" value="TRANSPORT PROTEIN COMB"/>
    <property type="match status" value="1"/>
</dbReference>
<evidence type="ECO:0000256" key="1">
    <source>
        <dbReference type="ARBA" id="ARBA00004167"/>
    </source>
</evidence>
<dbReference type="EMBL" id="FNOJ01000013">
    <property type="protein sequence ID" value="SDW74966.1"/>
    <property type="molecule type" value="Genomic_DNA"/>
</dbReference>
<evidence type="ECO:0000259" key="7">
    <source>
        <dbReference type="Pfam" id="PF25990"/>
    </source>
</evidence>
<evidence type="ECO:0000256" key="6">
    <source>
        <dbReference type="SAM" id="Phobius"/>
    </source>
</evidence>
<name>A0A1H2W3A2_9BACL</name>
<proteinExistence type="inferred from homology"/>
<organism evidence="8 9">
    <name type="scientific">Alicyclobacillus hesperidum</name>
    <dbReference type="NCBI Taxonomy" id="89784"/>
    <lineage>
        <taxon>Bacteria</taxon>
        <taxon>Bacillati</taxon>
        <taxon>Bacillota</taxon>
        <taxon>Bacilli</taxon>
        <taxon>Bacillales</taxon>
        <taxon>Alicyclobacillaceae</taxon>
        <taxon>Alicyclobacillus</taxon>
    </lineage>
</organism>
<comment type="subcellular location">
    <subcellularLocation>
        <location evidence="1">Membrane</location>
        <topology evidence="1">Single-pass membrane protein</topology>
    </subcellularLocation>
</comment>
<comment type="similarity">
    <text evidence="2">Belongs to the membrane fusion protein (MFP) (TC 8.A.1) family.</text>
</comment>
<dbReference type="PANTHER" id="PTHR30386">
    <property type="entry name" value="MEMBRANE FUSION SUBUNIT OF EMRAB-TOLC MULTIDRUG EFFLUX PUMP"/>
    <property type="match status" value="1"/>
</dbReference>
<keyword evidence="4 6" id="KW-1133">Transmembrane helix</keyword>
<evidence type="ECO:0000256" key="4">
    <source>
        <dbReference type="ARBA" id="ARBA00022989"/>
    </source>
</evidence>